<gene>
    <name evidence="8" type="ORF">CI238_06140</name>
</gene>
<dbReference type="InterPro" id="IPR050562">
    <property type="entry name" value="FAD_mOase_fung"/>
</dbReference>
<keyword evidence="6" id="KW-0503">Monooxygenase</keyword>
<keyword evidence="3" id="KW-0285">Flavoprotein</keyword>
<keyword evidence="4" id="KW-0274">FAD</keyword>
<dbReference type="Pfam" id="PF01494">
    <property type="entry name" value="FAD_binding_3"/>
    <property type="match status" value="1"/>
</dbReference>
<dbReference type="AlphaFoldDB" id="A0A167C187"/>
<reference evidence="8 9" key="1">
    <citation type="submission" date="2015-06" db="EMBL/GenBank/DDBJ databases">
        <title>Survival trade-offs in plant roots during colonization by closely related pathogenic and mutualistic fungi.</title>
        <authorList>
            <person name="Hacquard S."/>
            <person name="Kracher B."/>
            <person name="Hiruma K."/>
            <person name="Weinman A."/>
            <person name="Muench P."/>
            <person name="Garrido Oter R."/>
            <person name="Ver Loren van Themaat E."/>
            <person name="Dallerey J.-F."/>
            <person name="Damm U."/>
            <person name="Henrissat B."/>
            <person name="Lespinet O."/>
            <person name="Thon M."/>
            <person name="Kemen E."/>
            <person name="McHardy A.C."/>
            <person name="Schulze-Lefert P."/>
            <person name="O'Connell R.J."/>
        </authorList>
    </citation>
    <scope>NUCLEOTIDE SEQUENCE [LARGE SCALE GENOMIC DNA]</scope>
    <source>
        <strain evidence="8 9">MAFF 238704</strain>
    </source>
</reference>
<evidence type="ECO:0000256" key="6">
    <source>
        <dbReference type="ARBA" id="ARBA00023033"/>
    </source>
</evidence>
<dbReference type="InterPro" id="IPR002938">
    <property type="entry name" value="FAD-bd"/>
</dbReference>
<dbReference type="GO" id="GO:0004497">
    <property type="term" value="F:monooxygenase activity"/>
    <property type="evidence" value="ECO:0007669"/>
    <property type="project" value="UniProtKB-KW"/>
</dbReference>
<evidence type="ECO:0000313" key="8">
    <source>
        <dbReference type="EMBL" id="KZL81996.1"/>
    </source>
</evidence>
<dbReference type="Gene3D" id="3.50.50.60">
    <property type="entry name" value="FAD/NAD(P)-binding domain"/>
    <property type="match status" value="1"/>
</dbReference>
<dbReference type="PANTHER" id="PTHR47356:SF2">
    <property type="entry name" value="FAD-BINDING DOMAIN-CONTAINING PROTEIN-RELATED"/>
    <property type="match status" value="1"/>
</dbReference>
<dbReference type="GO" id="GO:0071949">
    <property type="term" value="F:FAD binding"/>
    <property type="evidence" value="ECO:0007669"/>
    <property type="project" value="InterPro"/>
</dbReference>
<comment type="cofactor">
    <cofactor evidence="1">
        <name>FAD</name>
        <dbReference type="ChEBI" id="CHEBI:57692"/>
    </cofactor>
</comment>
<evidence type="ECO:0000256" key="5">
    <source>
        <dbReference type="ARBA" id="ARBA00023002"/>
    </source>
</evidence>
<comment type="caution">
    <text evidence="8">The sequence shown here is derived from an EMBL/GenBank/DDBJ whole genome shotgun (WGS) entry which is preliminary data.</text>
</comment>
<dbReference type="STRING" id="1573173.A0A167C187"/>
<feature type="domain" description="FAD-binding" evidence="7">
    <location>
        <begin position="207"/>
        <end position="277"/>
    </location>
</feature>
<dbReference type="SUPFAM" id="SSF51905">
    <property type="entry name" value="FAD/NAD(P)-binding domain"/>
    <property type="match status" value="1"/>
</dbReference>
<name>A0A167C187_COLIC</name>
<evidence type="ECO:0000256" key="3">
    <source>
        <dbReference type="ARBA" id="ARBA00022630"/>
    </source>
</evidence>
<evidence type="ECO:0000256" key="4">
    <source>
        <dbReference type="ARBA" id="ARBA00022827"/>
    </source>
</evidence>
<sequence length="325" mass="36122">MLEQLGIDYILLEAHHTIATQLGASIGMLPDGLRIPDQPGCYETIRDKAGDFNNHTRPTTHAFSSTDNFFSKSCITTSRTRRNILTDKRVMGVEVTSVGVRVQAQDGFAYDGDFLLSNLPTANSPKLKSHTKCIFRISLRPATFPYNAQDLVFYKGWSHLAVSAPGDRVCLVLFCAMSIVYSKDIPRYTKEDEASLATQHLDDSVTETATFRDLYDNRHVATLMPLREHVFARWQFRRIVTIGDSAHKAHPITAQGDNGAIESAAVLANAISRKMEEHPKGLSEEALEAAFGEVYKHRHDRAQALVKQGGQMQSTTNPEGPFRDG</sequence>
<evidence type="ECO:0000259" key="7">
    <source>
        <dbReference type="Pfam" id="PF01494"/>
    </source>
</evidence>
<comment type="similarity">
    <text evidence="2">Belongs to the paxM FAD-dependent monooxygenase family.</text>
</comment>
<evidence type="ECO:0000256" key="2">
    <source>
        <dbReference type="ARBA" id="ARBA00007992"/>
    </source>
</evidence>
<evidence type="ECO:0000313" key="9">
    <source>
        <dbReference type="Proteomes" id="UP000076584"/>
    </source>
</evidence>
<dbReference type="PANTHER" id="PTHR47356">
    <property type="entry name" value="FAD-DEPENDENT MONOOXYGENASE ASQG-RELATED"/>
    <property type="match status" value="1"/>
</dbReference>
<dbReference type="EMBL" id="LFIW01001519">
    <property type="protein sequence ID" value="KZL81996.1"/>
    <property type="molecule type" value="Genomic_DNA"/>
</dbReference>
<keyword evidence="5" id="KW-0560">Oxidoreductase</keyword>
<dbReference type="InterPro" id="IPR036188">
    <property type="entry name" value="FAD/NAD-bd_sf"/>
</dbReference>
<organism evidence="8 9">
    <name type="scientific">Colletotrichum incanum</name>
    <name type="common">Soybean anthracnose fungus</name>
    <dbReference type="NCBI Taxonomy" id="1573173"/>
    <lineage>
        <taxon>Eukaryota</taxon>
        <taxon>Fungi</taxon>
        <taxon>Dikarya</taxon>
        <taxon>Ascomycota</taxon>
        <taxon>Pezizomycotina</taxon>
        <taxon>Sordariomycetes</taxon>
        <taxon>Hypocreomycetidae</taxon>
        <taxon>Glomerellales</taxon>
        <taxon>Glomerellaceae</taxon>
        <taxon>Colletotrichum</taxon>
        <taxon>Colletotrichum spaethianum species complex</taxon>
    </lineage>
</organism>
<protein>
    <submittedName>
        <fullName evidence="8">Fad binding domain-containing protein</fullName>
    </submittedName>
</protein>
<accession>A0A167C187</accession>
<proteinExistence type="inferred from homology"/>
<evidence type="ECO:0000256" key="1">
    <source>
        <dbReference type="ARBA" id="ARBA00001974"/>
    </source>
</evidence>
<dbReference type="Proteomes" id="UP000076584">
    <property type="component" value="Unassembled WGS sequence"/>
</dbReference>
<keyword evidence="9" id="KW-1185">Reference proteome</keyword>